<dbReference type="EMBL" id="CADIKR010000001">
    <property type="protein sequence ID" value="CAB3820716.1"/>
    <property type="molecule type" value="Genomic_DNA"/>
</dbReference>
<dbReference type="Gene3D" id="3.40.50.2000">
    <property type="entry name" value="Glycogen Phosphorylase B"/>
    <property type="match status" value="2"/>
</dbReference>
<evidence type="ECO:0000256" key="2">
    <source>
        <dbReference type="ARBA" id="ARBA00022679"/>
    </source>
</evidence>
<evidence type="ECO:0000313" key="6">
    <source>
        <dbReference type="Proteomes" id="UP001158644"/>
    </source>
</evidence>
<keyword evidence="5" id="KW-1185">Reference proteome</keyword>
<evidence type="ECO:0000313" key="5">
    <source>
        <dbReference type="Proteomes" id="UP000507140"/>
    </source>
</evidence>
<dbReference type="InterPro" id="IPR051199">
    <property type="entry name" value="LPS_LOS_Heptosyltrfase"/>
</dbReference>
<dbReference type="SUPFAM" id="SSF53756">
    <property type="entry name" value="UDP-Glycosyltransferase/glycogen phosphorylase"/>
    <property type="match status" value="1"/>
</dbReference>
<sequence>MADVVVFVRSKSRYGDQIVAYPALYQVKKLWPDKQVRVVSRFAVEDFYTQLPWVDQFVRADAFGDQVRALPRRASASLTLHHSSERFALINLLRRPPMRLGFSNRRLGDCVWTHSHVKDIREYIGLANLRLLSTVQHHDPEVIARQCFLEIARPCADKVQPADIVFIPGGGAGKFKRWPVEHYVALADLLQARLGGGATFTFVLGPAEAAERERLQALQRADFRLESCRPVAELVALMQHARLIVSNDCGPSHIAQGLCVPYVGVFNESNPEWFWAREYTRDVVPEAGFSNIDSIEPGRVLQACMTVLDKSPQRPGLDRCAA</sequence>
<dbReference type="AlphaFoldDB" id="A0ABD4YYI3"/>
<dbReference type="Proteomes" id="UP000507140">
    <property type="component" value="Unassembled WGS sequence"/>
</dbReference>
<evidence type="ECO:0000256" key="1">
    <source>
        <dbReference type="ARBA" id="ARBA00022676"/>
    </source>
</evidence>
<organism evidence="4 6">
    <name type="scientific">Achromobacter mucicolens</name>
    <dbReference type="NCBI Taxonomy" id="1389922"/>
    <lineage>
        <taxon>Bacteria</taxon>
        <taxon>Pseudomonadati</taxon>
        <taxon>Pseudomonadota</taxon>
        <taxon>Betaproteobacteria</taxon>
        <taxon>Burkholderiales</taxon>
        <taxon>Alcaligenaceae</taxon>
        <taxon>Achromobacter</taxon>
    </lineage>
</organism>
<dbReference type="CDD" id="cd03789">
    <property type="entry name" value="GT9_LPS_heptosyltransferase"/>
    <property type="match status" value="1"/>
</dbReference>
<name>A0ABD4YYI3_9BURK</name>
<protein>
    <submittedName>
        <fullName evidence="4">Glycosyltransferase family 9 protein</fullName>
    </submittedName>
</protein>
<dbReference type="Proteomes" id="UP001158644">
    <property type="component" value="Unassembled WGS sequence"/>
</dbReference>
<accession>A0ABD4YYI3</accession>
<dbReference type="RefSeq" id="WP_142052508.1">
    <property type="nucleotide sequence ID" value="NZ_CADIKR010000001.1"/>
</dbReference>
<evidence type="ECO:0000313" key="3">
    <source>
        <dbReference type="EMBL" id="CAB3820716.1"/>
    </source>
</evidence>
<dbReference type="InterPro" id="IPR002201">
    <property type="entry name" value="Glyco_trans_9"/>
</dbReference>
<keyword evidence="1" id="KW-0328">Glycosyltransferase</keyword>
<gene>
    <name evidence="3" type="ORF">LMG3415_00388</name>
    <name evidence="4" type="ORF">N5C72_15000</name>
</gene>
<dbReference type="Pfam" id="PF01075">
    <property type="entry name" value="Glyco_transf_9"/>
    <property type="match status" value="1"/>
</dbReference>
<dbReference type="EMBL" id="JAOBZK010000019">
    <property type="protein sequence ID" value="MDH1179384.1"/>
    <property type="molecule type" value="Genomic_DNA"/>
</dbReference>
<keyword evidence="2" id="KW-0808">Transferase</keyword>
<dbReference type="PANTHER" id="PTHR30160">
    <property type="entry name" value="TETRAACYLDISACCHARIDE 4'-KINASE-RELATED"/>
    <property type="match status" value="1"/>
</dbReference>
<proteinExistence type="predicted"/>
<reference evidence="3 5" key="1">
    <citation type="submission" date="2020-04" db="EMBL/GenBank/DDBJ databases">
        <authorList>
            <person name="De Canck E."/>
        </authorList>
    </citation>
    <scope>NUCLEOTIDE SEQUENCE [LARGE SCALE GENOMIC DNA]</scope>
    <source>
        <strain evidence="3 5">LMG 3415</strain>
    </source>
</reference>
<comment type="caution">
    <text evidence="4">The sequence shown here is derived from an EMBL/GenBank/DDBJ whole genome shotgun (WGS) entry which is preliminary data.</text>
</comment>
<reference evidence="4 6" key="2">
    <citation type="submission" date="2022-09" db="EMBL/GenBank/DDBJ databases">
        <title>Intensive care unit water sources are persistently colonized with multi-drug resistant bacteria and are the site of extensive horizontal gene transfer of antibiotic resistance genes.</title>
        <authorList>
            <person name="Diorio-Toth L."/>
        </authorList>
    </citation>
    <scope>NUCLEOTIDE SEQUENCE [LARGE SCALE GENOMIC DNA]</scope>
    <source>
        <strain evidence="4 6">GD03967</strain>
    </source>
</reference>
<evidence type="ECO:0000313" key="4">
    <source>
        <dbReference type="EMBL" id="MDH1179384.1"/>
    </source>
</evidence>
<dbReference type="GO" id="GO:0016757">
    <property type="term" value="F:glycosyltransferase activity"/>
    <property type="evidence" value="ECO:0007669"/>
    <property type="project" value="UniProtKB-KW"/>
</dbReference>